<feature type="transmembrane region" description="Helical" evidence="24">
    <location>
        <begin position="115"/>
        <end position="135"/>
    </location>
</feature>
<evidence type="ECO:0000256" key="9">
    <source>
        <dbReference type="ARBA" id="ARBA00022516"/>
    </source>
</evidence>
<evidence type="ECO:0000256" key="7">
    <source>
        <dbReference type="ARBA" id="ARBA00019373"/>
    </source>
</evidence>
<dbReference type="RefSeq" id="WP_379045088.1">
    <property type="nucleotide sequence ID" value="NZ_JBHULZ010000023.1"/>
</dbReference>
<comment type="similarity">
    <text evidence="5">Belongs to the CDS family.</text>
</comment>
<keyword evidence="13 24" id="KW-1133">Transmembrane helix</keyword>
<evidence type="ECO:0000256" key="6">
    <source>
        <dbReference type="ARBA" id="ARBA00012487"/>
    </source>
</evidence>
<dbReference type="Pfam" id="PF01148">
    <property type="entry name" value="CTP_transf_1"/>
    <property type="match status" value="1"/>
</dbReference>
<name>A0ABW5SDX0_9FLAO</name>
<evidence type="ECO:0000313" key="25">
    <source>
        <dbReference type="EMBL" id="MFD2697367.1"/>
    </source>
</evidence>
<dbReference type="PANTHER" id="PTHR46382:SF1">
    <property type="entry name" value="PHOSPHATIDATE CYTIDYLYLTRANSFERASE"/>
    <property type="match status" value="1"/>
</dbReference>
<evidence type="ECO:0000256" key="10">
    <source>
        <dbReference type="ARBA" id="ARBA00022679"/>
    </source>
</evidence>
<evidence type="ECO:0000256" key="24">
    <source>
        <dbReference type="SAM" id="Phobius"/>
    </source>
</evidence>
<evidence type="ECO:0000256" key="15">
    <source>
        <dbReference type="ARBA" id="ARBA00023136"/>
    </source>
</evidence>
<feature type="transmembrane region" description="Helical" evidence="24">
    <location>
        <begin position="82"/>
        <end position="103"/>
    </location>
</feature>
<gene>
    <name evidence="25" type="ORF">ACFSQ0_05135</name>
</gene>
<evidence type="ECO:0000256" key="22">
    <source>
        <dbReference type="ARBA" id="ARBA00032743"/>
    </source>
</evidence>
<organism evidence="25 26">
    <name type="scientific">Mesonia sediminis</name>
    <dbReference type="NCBI Taxonomy" id="1703946"/>
    <lineage>
        <taxon>Bacteria</taxon>
        <taxon>Pseudomonadati</taxon>
        <taxon>Bacteroidota</taxon>
        <taxon>Flavobacteriia</taxon>
        <taxon>Flavobacteriales</taxon>
        <taxon>Flavobacteriaceae</taxon>
        <taxon>Mesonia</taxon>
    </lineage>
</organism>
<evidence type="ECO:0000256" key="11">
    <source>
        <dbReference type="ARBA" id="ARBA00022692"/>
    </source>
</evidence>
<dbReference type="EMBL" id="JBHULZ010000023">
    <property type="protein sequence ID" value="MFD2697367.1"/>
    <property type="molecule type" value="Genomic_DNA"/>
</dbReference>
<evidence type="ECO:0000256" key="2">
    <source>
        <dbReference type="ARBA" id="ARBA00004651"/>
    </source>
</evidence>
<keyword evidence="11 24" id="KW-0812">Transmembrane</keyword>
<dbReference type="PANTHER" id="PTHR46382">
    <property type="entry name" value="PHOSPHATIDATE CYTIDYLYLTRANSFERASE"/>
    <property type="match status" value="1"/>
</dbReference>
<evidence type="ECO:0000256" key="23">
    <source>
        <dbReference type="ARBA" id="ARBA00033406"/>
    </source>
</evidence>
<comment type="subcellular location">
    <subcellularLocation>
        <location evidence="2">Cell membrane</location>
        <topology evidence="2">Multi-pass membrane protein</topology>
    </subcellularLocation>
</comment>
<comment type="pathway">
    <text evidence="3">Phospholipid metabolism; CDP-diacylglycerol biosynthesis; CDP-diacylglycerol from sn-glycerol 3-phosphate: step 3/3.</text>
</comment>
<feature type="transmembrane region" description="Helical" evidence="24">
    <location>
        <begin position="141"/>
        <end position="161"/>
    </location>
</feature>
<reference evidence="26" key="1">
    <citation type="journal article" date="2019" name="Int. J. Syst. Evol. Microbiol.">
        <title>The Global Catalogue of Microorganisms (GCM) 10K type strain sequencing project: providing services to taxonomists for standard genome sequencing and annotation.</title>
        <authorList>
            <consortium name="The Broad Institute Genomics Platform"/>
            <consortium name="The Broad Institute Genome Sequencing Center for Infectious Disease"/>
            <person name="Wu L."/>
            <person name="Ma J."/>
        </authorList>
    </citation>
    <scope>NUCLEOTIDE SEQUENCE [LARGE SCALE GENOMIC DNA]</scope>
    <source>
        <strain evidence="26">KCTC 42255</strain>
    </source>
</reference>
<evidence type="ECO:0000256" key="13">
    <source>
        <dbReference type="ARBA" id="ARBA00022989"/>
    </source>
</evidence>
<feature type="transmembrane region" description="Helical" evidence="24">
    <location>
        <begin position="182"/>
        <end position="200"/>
    </location>
</feature>
<evidence type="ECO:0000256" key="12">
    <source>
        <dbReference type="ARBA" id="ARBA00022695"/>
    </source>
</evidence>
<evidence type="ECO:0000256" key="3">
    <source>
        <dbReference type="ARBA" id="ARBA00005119"/>
    </source>
</evidence>
<feature type="transmembrane region" description="Helical" evidence="24">
    <location>
        <begin position="12"/>
        <end position="42"/>
    </location>
</feature>
<evidence type="ECO:0000256" key="18">
    <source>
        <dbReference type="ARBA" id="ARBA00029893"/>
    </source>
</evidence>
<keyword evidence="9" id="KW-0444">Lipid biosynthesis</keyword>
<dbReference type="EC" id="2.7.7.41" evidence="6"/>
<comment type="pathway">
    <text evidence="4">Lipid metabolism.</text>
</comment>
<evidence type="ECO:0000313" key="26">
    <source>
        <dbReference type="Proteomes" id="UP001597357"/>
    </source>
</evidence>
<evidence type="ECO:0000256" key="8">
    <source>
        <dbReference type="ARBA" id="ARBA00022475"/>
    </source>
</evidence>
<evidence type="ECO:0000256" key="4">
    <source>
        <dbReference type="ARBA" id="ARBA00005189"/>
    </source>
</evidence>
<evidence type="ECO:0000256" key="14">
    <source>
        <dbReference type="ARBA" id="ARBA00023098"/>
    </source>
</evidence>
<keyword evidence="16" id="KW-0594">Phospholipid biosynthesis</keyword>
<keyword evidence="26" id="KW-1185">Reference proteome</keyword>
<proteinExistence type="inferred from homology"/>
<keyword evidence="17" id="KW-1208">Phospholipid metabolism</keyword>
<comment type="catalytic activity">
    <reaction evidence="1">
        <text>a 1,2-diacyl-sn-glycero-3-phosphate + CTP + H(+) = a CDP-1,2-diacyl-sn-glycerol + diphosphate</text>
        <dbReference type="Rhea" id="RHEA:16229"/>
        <dbReference type="ChEBI" id="CHEBI:15378"/>
        <dbReference type="ChEBI" id="CHEBI:33019"/>
        <dbReference type="ChEBI" id="CHEBI:37563"/>
        <dbReference type="ChEBI" id="CHEBI:58332"/>
        <dbReference type="ChEBI" id="CHEBI:58608"/>
        <dbReference type="EC" id="2.7.7.41"/>
    </reaction>
</comment>
<evidence type="ECO:0000256" key="21">
    <source>
        <dbReference type="ARBA" id="ARBA00032396"/>
    </source>
</evidence>
<dbReference type="Proteomes" id="UP001597357">
    <property type="component" value="Unassembled WGS sequence"/>
</dbReference>
<comment type="caution">
    <text evidence="25">The sequence shown here is derived from an EMBL/GenBank/DDBJ whole genome shotgun (WGS) entry which is preliminary data.</text>
</comment>
<evidence type="ECO:0000256" key="20">
    <source>
        <dbReference type="ARBA" id="ARBA00032253"/>
    </source>
</evidence>
<keyword evidence="10" id="KW-0808">Transferase</keyword>
<feature type="transmembrane region" description="Helical" evidence="24">
    <location>
        <begin position="54"/>
        <end position="70"/>
    </location>
</feature>
<evidence type="ECO:0000256" key="5">
    <source>
        <dbReference type="ARBA" id="ARBA00010185"/>
    </source>
</evidence>
<evidence type="ECO:0000256" key="16">
    <source>
        <dbReference type="ARBA" id="ARBA00023209"/>
    </source>
</evidence>
<evidence type="ECO:0000256" key="1">
    <source>
        <dbReference type="ARBA" id="ARBA00001698"/>
    </source>
</evidence>
<evidence type="ECO:0000256" key="17">
    <source>
        <dbReference type="ARBA" id="ARBA00023264"/>
    </source>
</evidence>
<keyword evidence="8" id="KW-1003">Cell membrane</keyword>
<dbReference type="GO" id="GO:0016779">
    <property type="term" value="F:nucleotidyltransferase activity"/>
    <property type="evidence" value="ECO:0007669"/>
    <property type="project" value="UniProtKB-KW"/>
</dbReference>
<evidence type="ECO:0000256" key="19">
    <source>
        <dbReference type="ARBA" id="ARBA00031825"/>
    </source>
</evidence>
<protein>
    <recommendedName>
        <fullName evidence="7">Phosphatidate cytidylyltransferase</fullName>
        <ecNumber evidence="6">2.7.7.41</ecNumber>
    </recommendedName>
    <alternativeName>
        <fullName evidence="20">CDP-DAG synthase</fullName>
    </alternativeName>
    <alternativeName>
        <fullName evidence="22">CDP-DG synthase</fullName>
    </alternativeName>
    <alternativeName>
        <fullName evidence="18">CDP-diacylglycerol synthase</fullName>
    </alternativeName>
    <alternativeName>
        <fullName evidence="21">CDP-diglyceride pyrophosphorylase</fullName>
    </alternativeName>
    <alternativeName>
        <fullName evidence="23">CDP-diglyceride synthase</fullName>
    </alternativeName>
    <alternativeName>
        <fullName evidence="19">CTP:phosphatidate cytidylyltransferase</fullName>
    </alternativeName>
</protein>
<keyword evidence="12 25" id="KW-0548">Nucleotidyltransferase</keyword>
<sequence length="274" mass="31260">MKETLTRALSGALYVILLLVVLWLPNPYLFKGLFFIFGLFGVYELQKLLGLKSYLSYLIFVIFYLFFSVLDSDEYLSSSTLILNTLLVLTLLIKSLLLRDLVIVSRIPLFEEKKYLVVIFYLISSFIFITRIPFFNGDYEPLLLLGIFIMIWTNDTFAYLVGKSIGKRKLFERISPKKTVEGFLGGFIFTLITAIILANYLPLLTLAQWIILGALSSIFGTWGDLIQSKLKRQAGVKDSGNLMPGHGGILDRLDSILYTATFAYTYLYFIKYVS</sequence>
<keyword evidence="14" id="KW-0443">Lipid metabolism</keyword>
<accession>A0ABW5SDX0</accession>
<keyword evidence="15 24" id="KW-0472">Membrane</keyword>